<name>A0A916W636_9BACT</name>
<gene>
    <name evidence="2" type="ORF">GCM10011507_20750</name>
</gene>
<evidence type="ECO:0000313" key="3">
    <source>
        <dbReference type="Proteomes" id="UP000648801"/>
    </source>
</evidence>
<proteinExistence type="predicted"/>
<evidence type="ECO:0000259" key="1">
    <source>
        <dbReference type="Pfam" id="PF11195"/>
    </source>
</evidence>
<dbReference type="AlphaFoldDB" id="A0A916W636"/>
<dbReference type="InterPro" id="IPR021361">
    <property type="entry name" value="Tad2-like_dom"/>
</dbReference>
<evidence type="ECO:0000313" key="2">
    <source>
        <dbReference type="EMBL" id="GGA69109.1"/>
    </source>
</evidence>
<reference evidence="2" key="1">
    <citation type="journal article" date="2014" name="Int. J. Syst. Evol. Microbiol.">
        <title>Complete genome sequence of Corynebacterium casei LMG S-19264T (=DSM 44701T), isolated from a smear-ripened cheese.</title>
        <authorList>
            <consortium name="US DOE Joint Genome Institute (JGI-PGF)"/>
            <person name="Walter F."/>
            <person name="Albersmeier A."/>
            <person name="Kalinowski J."/>
            <person name="Ruckert C."/>
        </authorList>
    </citation>
    <scope>NUCLEOTIDE SEQUENCE</scope>
    <source>
        <strain evidence="2">CGMCC 1.15447</strain>
    </source>
</reference>
<dbReference type="Pfam" id="PF11195">
    <property type="entry name" value="Tad2-like"/>
    <property type="match status" value="1"/>
</dbReference>
<sequence length="86" mass="9712">MDFSKALDAIKAGKRIGRTEWKNARYVFLVPGSKFEVSREPLNEFFPAGTEVEYRPHIDMCGADGTIGTWSPSMVDLIAEDWTEVE</sequence>
<dbReference type="EMBL" id="BMJB01000001">
    <property type="protein sequence ID" value="GGA69109.1"/>
    <property type="molecule type" value="Genomic_DNA"/>
</dbReference>
<comment type="caution">
    <text evidence="2">The sequence shown here is derived from an EMBL/GenBank/DDBJ whole genome shotgun (WGS) entry which is preliminary data.</text>
</comment>
<feature type="domain" description="Thoeris anti-defense 2-like" evidence="1">
    <location>
        <begin position="1"/>
        <end position="85"/>
    </location>
</feature>
<dbReference type="RefSeq" id="WP_188759220.1">
    <property type="nucleotide sequence ID" value="NZ_BMJB01000001.1"/>
</dbReference>
<organism evidence="2 3">
    <name type="scientific">Edaphobacter acidisoli</name>
    <dbReference type="NCBI Taxonomy" id="2040573"/>
    <lineage>
        <taxon>Bacteria</taxon>
        <taxon>Pseudomonadati</taxon>
        <taxon>Acidobacteriota</taxon>
        <taxon>Terriglobia</taxon>
        <taxon>Terriglobales</taxon>
        <taxon>Acidobacteriaceae</taxon>
        <taxon>Edaphobacter</taxon>
    </lineage>
</organism>
<dbReference type="Proteomes" id="UP000648801">
    <property type="component" value="Unassembled WGS sequence"/>
</dbReference>
<reference evidence="2" key="2">
    <citation type="submission" date="2020-09" db="EMBL/GenBank/DDBJ databases">
        <authorList>
            <person name="Sun Q."/>
            <person name="Zhou Y."/>
        </authorList>
    </citation>
    <scope>NUCLEOTIDE SEQUENCE</scope>
    <source>
        <strain evidence="2">CGMCC 1.15447</strain>
    </source>
</reference>
<accession>A0A916W636</accession>
<keyword evidence="3" id="KW-1185">Reference proteome</keyword>
<protein>
    <recommendedName>
        <fullName evidence="1">Thoeris anti-defense 2-like domain-containing protein</fullName>
    </recommendedName>
</protein>